<name>A0A2I0A5D9_9ASPA</name>
<organism evidence="1 2">
    <name type="scientific">Apostasia shenzhenica</name>
    <dbReference type="NCBI Taxonomy" id="1088818"/>
    <lineage>
        <taxon>Eukaryota</taxon>
        <taxon>Viridiplantae</taxon>
        <taxon>Streptophyta</taxon>
        <taxon>Embryophyta</taxon>
        <taxon>Tracheophyta</taxon>
        <taxon>Spermatophyta</taxon>
        <taxon>Magnoliopsida</taxon>
        <taxon>Liliopsida</taxon>
        <taxon>Asparagales</taxon>
        <taxon>Orchidaceae</taxon>
        <taxon>Apostasioideae</taxon>
        <taxon>Apostasia</taxon>
    </lineage>
</organism>
<evidence type="ECO:0000313" key="2">
    <source>
        <dbReference type="Proteomes" id="UP000236161"/>
    </source>
</evidence>
<dbReference type="Proteomes" id="UP000236161">
    <property type="component" value="Unassembled WGS sequence"/>
</dbReference>
<evidence type="ECO:0000313" key="1">
    <source>
        <dbReference type="EMBL" id="PKA50750.1"/>
    </source>
</evidence>
<sequence length="96" mass="11007">MRITLGNFKVRMGNDSVKEGNKDMVFETSLSCKLRLWDVRHVPDIHFNLISMANLDEGCISIFEKEPMKAYEGCLNHKCEVLFILQVEGQVFVVSL</sequence>
<proteinExistence type="predicted"/>
<dbReference type="EMBL" id="KZ452018">
    <property type="protein sequence ID" value="PKA50750.1"/>
    <property type="molecule type" value="Genomic_DNA"/>
</dbReference>
<dbReference type="AlphaFoldDB" id="A0A2I0A5D9"/>
<reference evidence="1 2" key="1">
    <citation type="journal article" date="2017" name="Nature">
        <title>The Apostasia genome and the evolution of orchids.</title>
        <authorList>
            <person name="Zhang G.Q."/>
            <person name="Liu K.W."/>
            <person name="Li Z."/>
            <person name="Lohaus R."/>
            <person name="Hsiao Y.Y."/>
            <person name="Niu S.C."/>
            <person name="Wang J.Y."/>
            <person name="Lin Y.C."/>
            <person name="Xu Q."/>
            <person name="Chen L.J."/>
            <person name="Yoshida K."/>
            <person name="Fujiwara S."/>
            <person name="Wang Z.W."/>
            <person name="Zhang Y.Q."/>
            <person name="Mitsuda N."/>
            <person name="Wang M."/>
            <person name="Liu G.H."/>
            <person name="Pecoraro L."/>
            <person name="Huang H.X."/>
            <person name="Xiao X.J."/>
            <person name="Lin M."/>
            <person name="Wu X.Y."/>
            <person name="Wu W.L."/>
            <person name="Chen Y.Y."/>
            <person name="Chang S.B."/>
            <person name="Sakamoto S."/>
            <person name="Ohme-Takagi M."/>
            <person name="Yagi M."/>
            <person name="Zeng S.J."/>
            <person name="Shen C.Y."/>
            <person name="Yeh C.M."/>
            <person name="Luo Y.B."/>
            <person name="Tsai W.C."/>
            <person name="Van de Peer Y."/>
            <person name="Liu Z.J."/>
        </authorList>
    </citation>
    <scope>NUCLEOTIDE SEQUENCE [LARGE SCALE GENOMIC DNA]</scope>
    <source>
        <strain evidence="2">cv. Shenzhen</strain>
        <tissue evidence="1">Stem</tissue>
    </source>
</reference>
<accession>A0A2I0A5D9</accession>
<gene>
    <name evidence="1" type="ORF">AXF42_Ash017629</name>
</gene>
<protein>
    <submittedName>
        <fullName evidence="1">Retrovirus-related Pol polyprotein from transposon TNT 1-94</fullName>
    </submittedName>
</protein>
<keyword evidence="2" id="KW-1185">Reference proteome</keyword>